<reference evidence="1" key="1">
    <citation type="submission" date="2021-05" db="EMBL/GenBank/DDBJ databases">
        <title>Genome of Sphingobium sp. strain.</title>
        <authorList>
            <person name="Fan R."/>
        </authorList>
    </citation>
    <scope>NUCLEOTIDE SEQUENCE</scope>
    <source>
        <strain evidence="1">H33</strain>
    </source>
</reference>
<dbReference type="Proteomes" id="UP001138757">
    <property type="component" value="Unassembled WGS sequence"/>
</dbReference>
<dbReference type="EMBL" id="JAHGAW010000005">
    <property type="protein sequence ID" value="MBT2187064.1"/>
    <property type="molecule type" value="Genomic_DNA"/>
</dbReference>
<comment type="caution">
    <text evidence="1">The sequence shown here is derived from an EMBL/GenBank/DDBJ whole genome shotgun (WGS) entry which is preliminary data.</text>
</comment>
<keyword evidence="2" id="KW-1185">Reference proteome</keyword>
<accession>A0A9X1IR44</accession>
<dbReference type="InterPro" id="IPR023346">
    <property type="entry name" value="Lysozyme-like_dom_sf"/>
</dbReference>
<dbReference type="AlphaFoldDB" id="A0A9X1IR44"/>
<organism evidence="1 2">
    <name type="scientific">Sphingobium nicotianae</name>
    <dbReference type="NCBI Taxonomy" id="2782607"/>
    <lineage>
        <taxon>Bacteria</taxon>
        <taxon>Pseudomonadati</taxon>
        <taxon>Pseudomonadota</taxon>
        <taxon>Alphaproteobacteria</taxon>
        <taxon>Sphingomonadales</taxon>
        <taxon>Sphingomonadaceae</taxon>
        <taxon>Sphingobium</taxon>
    </lineage>
</organism>
<name>A0A9X1IR44_9SPHN</name>
<dbReference type="RefSeq" id="WP_214622815.1">
    <property type="nucleotide sequence ID" value="NZ_JAHGAW010000005.1"/>
</dbReference>
<proteinExistence type="predicted"/>
<evidence type="ECO:0000313" key="1">
    <source>
        <dbReference type="EMBL" id="MBT2187064.1"/>
    </source>
</evidence>
<protein>
    <submittedName>
        <fullName evidence="1">Lytic transglycosylase domain-containing protein</fullName>
    </submittedName>
</protein>
<dbReference type="Gene3D" id="1.10.530.10">
    <property type="match status" value="1"/>
</dbReference>
<sequence length="304" mass="32151">MSTYGLTTNTIAGTPSRVTQAIATASRRTGVDFTYLMGQAQLESSMNPTARAGTSSATGLYQFLDQSWLHVVKDNGAKYGMSWASDAIQQSGGRYYVADAATRQQILDLRNHPETASVMAAELASDNRAYLEQRIGRPADSTDLYLAHFLGAGGAAKFLATMSYSPDTPAASLFPAAARANASIFYDRTGNARSLADIRDRFASKLANGAQTAGLNASSADMGGGYAGGIPEGANMVQPADYMRIAQAQRAAAPETDIDTPDAISGEEALASQQMLGQQQPYPAFAPRAETARLAYLMLATFGR</sequence>
<gene>
    <name evidence="1" type="ORF">KK488_08910</name>
</gene>
<dbReference type="SUPFAM" id="SSF53955">
    <property type="entry name" value="Lysozyme-like"/>
    <property type="match status" value="1"/>
</dbReference>
<evidence type="ECO:0000313" key="2">
    <source>
        <dbReference type="Proteomes" id="UP001138757"/>
    </source>
</evidence>